<evidence type="ECO:0000256" key="3">
    <source>
        <dbReference type="SAM" id="Phobius"/>
    </source>
</evidence>
<dbReference type="SMART" id="SM00256">
    <property type="entry name" value="FBOX"/>
    <property type="match status" value="1"/>
</dbReference>
<reference evidence="5" key="1">
    <citation type="submission" date="2018-11" db="EMBL/GenBank/DDBJ databases">
        <authorList>
            <consortium name="Genoscope - CEA"/>
            <person name="William W."/>
        </authorList>
    </citation>
    <scope>NUCLEOTIDE SEQUENCE</scope>
</reference>
<protein>
    <recommendedName>
        <fullName evidence="4">F-box domain-containing protein</fullName>
    </recommendedName>
</protein>
<dbReference type="PANTHER" id="PTHR46344:SF27">
    <property type="entry name" value="KELCH REPEAT SUPERFAMILY PROTEIN"/>
    <property type="match status" value="1"/>
</dbReference>
<keyword evidence="3" id="KW-1133">Transmembrane helix</keyword>
<dbReference type="CDD" id="cd22152">
    <property type="entry name" value="F-box_AtAFR-like"/>
    <property type="match status" value="1"/>
</dbReference>
<gene>
    <name evidence="5" type="ORF">BOLC7T42708H</name>
</gene>
<keyword evidence="3" id="KW-0812">Transmembrane</keyword>
<accession>A0A3P6EBV0</accession>
<feature type="transmembrane region" description="Helical" evidence="3">
    <location>
        <begin position="135"/>
        <end position="155"/>
    </location>
</feature>
<feature type="domain" description="F-box" evidence="4">
    <location>
        <begin position="36"/>
        <end position="82"/>
    </location>
</feature>
<dbReference type="Gene3D" id="1.20.1280.50">
    <property type="match status" value="1"/>
</dbReference>
<dbReference type="PROSITE" id="PS50181">
    <property type="entry name" value="FBOX"/>
    <property type="match status" value="1"/>
</dbReference>
<keyword evidence="1" id="KW-0880">Kelch repeat</keyword>
<dbReference type="EMBL" id="LR031876">
    <property type="protein sequence ID" value="VDD37148.1"/>
    <property type="molecule type" value="Genomic_DNA"/>
</dbReference>
<proteinExistence type="predicted"/>
<name>A0A3P6EBV0_BRAOL</name>
<sequence>MGSVMSLRKSTAQDEDFSNESFKIRKTCSSNDEEYYRLIPNLPDELSIQILARLPIICYSNVRLVSRRWRSAVSTSELFTLRKELGRTEEWLYVLTKGQDDKLSWYALDPVSTRWQRLPPMPVIRFLSPSKRPSAAVLLVLLMGVSMFLEGSLGLKP</sequence>
<dbReference type="InterPro" id="IPR001810">
    <property type="entry name" value="F-box_dom"/>
</dbReference>
<evidence type="ECO:0000259" key="4">
    <source>
        <dbReference type="PROSITE" id="PS50181"/>
    </source>
</evidence>
<evidence type="ECO:0000256" key="1">
    <source>
        <dbReference type="ARBA" id="ARBA00022441"/>
    </source>
</evidence>
<dbReference type="SUPFAM" id="SSF81383">
    <property type="entry name" value="F-box domain"/>
    <property type="match status" value="1"/>
</dbReference>
<dbReference type="AlphaFoldDB" id="A0A3P6EBV0"/>
<organism evidence="5">
    <name type="scientific">Brassica oleracea</name>
    <name type="common">Wild cabbage</name>
    <dbReference type="NCBI Taxonomy" id="3712"/>
    <lineage>
        <taxon>Eukaryota</taxon>
        <taxon>Viridiplantae</taxon>
        <taxon>Streptophyta</taxon>
        <taxon>Embryophyta</taxon>
        <taxon>Tracheophyta</taxon>
        <taxon>Spermatophyta</taxon>
        <taxon>Magnoliopsida</taxon>
        <taxon>eudicotyledons</taxon>
        <taxon>Gunneridae</taxon>
        <taxon>Pentapetalae</taxon>
        <taxon>rosids</taxon>
        <taxon>malvids</taxon>
        <taxon>Brassicales</taxon>
        <taxon>Brassicaceae</taxon>
        <taxon>Brassiceae</taxon>
        <taxon>Brassica</taxon>
    </lineage>
</organism>
<keyword evidence="3" id="KW-0472">Membrane</keyword>
<evidence type="ECO:0000256" key="2">
    <source>
        <dbReference type="ARBA" id="ARBA00022737"/>
    </source>
</evidence>
<dbReference type="InterPro" id="IPR036047">
    <property type="entry name" value="F-box-like_dom_sf"/>
</dbReference>
<dbReference type="PANTHER" id="PTHR46344">
    <property type="entry name" value="OS02G0202900 PROTEIN"/>
    <property type="match status" value="1"/>
</dbReference>
<keyword evidence="2" id="KW-0677">Repeat</keyword>
<dbReference type="Pfam" id="PF00646">
    <property type="entry name" value="F-box"/>
    <property type="match status" value="1"/>
</dbReference>
<evidence type="ECO:0000313" key="5">
    <source>
        <dbReference type="EMBL" id="VDD37148.1"/>
    </source>
</evidence>